<evidence type="ECO:0000259" key="1">
    <source>
        <dbReference type="PROSITE" id="PS51750"/>
    </source>
</evidence>
<protein>
    <submittedName>
        <fullName evidence="2">Phage antirepressor</fullName>
    </submittedName>
</protein>
<dbReference type="PANTHER" id="PTHR36180">
    <property type="entry name" value="DNA-BINDING PROTEIN-RELATED-RELATED"/>
    <property type="match status" value="1"/>
</dbReference>
<dbReference type="EMBL" id="JAOUSF010000003">
    <property type="protein sequence ID" value="MCU9614125.1"/>
    <property type="molecule type" value="Genomic_DNA"/>
</dbReference>
<dbReference type="AlphaFoldDB" id="A0AAE3LN03"/>
<evidence type="ECO:0000313" key="3">
    <source>
        <dbReference type="Proteomes" id="UP001209318"/>
    </source>
</evidence>
<dbReference type="Pfam" id="PF03374">
    <property type="entry name" value="ANT"/>
    <property type="match status" value="1"/>
</dbReference>
<proteinExistence type="predicted"/>
<dbReference type="SMART" id="SM01040">
    <property type="entry name" value="Bro-N"/>
    <property type="match status" value="1"/>
</dbReference>
<comment type="caution">
    <text evidence="2">The sequence shown here is derived from an EMBL/GenBank/DDBJ whole genome shotgun (WGS) entry which is preliminary data.</text>
</comment>
<dbReference type="GO" id="GO:0003677">
    <property type="term" value="F:DNA binding"/>
    <property type="evidence" value="ECO:0007669"/>
    <property type="project" value="InterPro"/>
</dbReference>
<dbReference type="PROSITE" id="PS51750">
    <property type="entry name" value="BRO_N"/>
    <property type="match status" value="1"/>
</dbReference>
<accession>A0AAE3LN03</accession>
<dbReference type="PANTHER" id="PTHR36180:SF2">
    <property type="entry name" value="BRO FAMILY PROTEIN"/>
    <property type="match status" value="1"/>
</dbReference>
<sequence length="254" mass="29338">MNKLQVFNFNHNQVRTILQNGEPWFVAKDVCEVLEIVNVSRTLDRLDEDEKGLHTVNTLGGAQQLSIVNEPGLYSLILTSRKSEAKQFKRWITHEVIPSIRKHGAYMTPEKIEEVLLNPDTLIKLATNLKEEQQKRLAAEHLIEQQKPLVSFAESCMASDKSLLIREVAKLISKQGILIGEKRLFQKLREWKLIFSGKNEPYQEYIERGYFEISQGIKESEKGSFTWLTMRVTPKGQMYIINRLKKELGQKAVI</sequence>
<dbReference type="InterPro" id="IPR005039">
    <property type="entry name" value="Ant_C"/>
</dbReference>
<dbReference type="Pfam" id="PF02498">
    <property type="entry name" value="Bro-N"/>
    <property type="match status" value="1"/>
</dbReference>
<dbReference type="RefSeq" id="WP_263073362.1">
    <property type="nucleotide sequence ID" value="NZ_JAOUSF010000003.1"/>
</dbReference>
<name>A0AAE3LN03_9BACI</name>
<gene>
    <name evidence="2" type="ORF">OEV98_11190</name>
</gene>
<reference evidence="2" key="1">
    <citation type="submission" date="2022-10" db="EMBL/GenBank/DDBJ databases">
        <title>Description of Fervidibacillus gen. nov. in the family Fervidibacillaceae fam. nov. with two species, Fervidibacillus albus sp. nov., and Fervidibacillus halotolerans sp. nov., isolated from tidal flat sediments.</title>
        <authorList>
            <person name="Kwon K.K."/>
            <person name="Yang S.-H."/>
        </authorList>
    </citation>
    <scope>NUCLEOTIDE SEQUENCE</scope>
    <source>
        <strain evidence="2">JCM 19140</strain>
    </source>
</reference>
<dbReference type="InterPro" id="IPR003497">
    <property type="entry name" value="BRO_N_domain"/>
</dbReference>
<keyword evidence="3" id="KW-1185">Reference proteome</keyword>
<organism evidence="2 3">
    <name type="scientific">Perspicuibacillus lycopersici</name>
    <dbReference type="NCBI Taxonomy" id="1325689"/>
    <lineage>
        <taxon>Bacteria</taxon>
        <taxon>Bacillati</taxon>
        <taxon>Bacillota</taxon>
        <taxon>Bacilli</taxon>
        <taxon>Bacillales</taxon>
        <taxon>Bacillaceae</taxon>
        <taxon>Perspicuibacillus</taxon>
    </lineage>
</organism>
<feature type="domain" description="Bro-N" evidence="1">
    <location>
        <begin position="1"/>
        <end position="104"/>
    </location>
</feature>
<evidence type="ECO:0000313" key="2">
    <source>
        <dbReference type="EMBL" id="MCU9614125.1"/>
    </source>
</evidence>
<dbReference type="Proteomes" id="UP001209318">
    <property type="component" value="Unassembled WGS sequence"/>
</dbReference>